<dbReference type="PROSITE" id="PS50011">
    <property type="entry name" value="PROTEIN_KINASE_DOM"/>
    <property type="match status" value="1"/>
</dbReference>
<dbReference type="AlphaFoldDB" id="A0A1X7BQW1"/>
<dbReference type="EC" id="2.7.11.1" evidence="6"/>
<feature type="domain" description="Protein kinase" evidence="5">
    <location>
        <begin position="31"/>
        <end position="308"/>
    </location>
</feature>
<gene>
    <name evidence="6" type="primary">prkC_1</name>
    <name evidence="6" type="ORF">ROA7745_01785</name>
</gene>
<evidence type="ECO:0000313" key="7">
    <source>
        <dbReference type="Proteomes" id="UP000193224"/>
    </source>
</evidence>
<keyword evidence="7" id="KW-1185">Reference proteome</keyword>
<dbReference type="InterPro" id="IPR011009">
    <property type="entry name" value="Kinase-like_dom_sf"/>
</dbReference>
<organism evidence="6 7">
    <name type="scientific">Roseovarius aestuarii</name>
    <dbReference type="NCBI Taxonomy" id="475083"/>
    <lineage>
        <taxon>Bacteria</taxon>
        <taxon>Pseudomonadati</taxon>
        <taxon>Pseudomonadota</taxon>
        <taxon>Alphaproteobacteria</taxon>
        <taxon>Rhodobacterales</taxon>
        <taxon>Roseobacteraceae</taxon>
        <taxon>Roseovarius</taxon>
    </lineage>
</organism>
<sequence length="391" mass="43370">MNMHAANIVQLDEAIFEDDLTPGTNLMHGQYEIESFLASGGFGITYTAYDSLDRRVVIKECYPQNFCRRQNTSVLPRSRNYSGDLESIVQLFAREAFNLSKVRHPNIVRVHQVFEENNTAYMVLDYVEGVDLLDTLENNPASLTPEKLTAYLLKILSAVEHVHEQGMLHRDISPDNIVISKTGEPILIDFGAARDQAREKTSRLLSSLHVIKDGYSPQEFYIEGSEQGPSSDLYSLAASFYHLITGALPPHSQTRLAAFATKQQDPYVPLANRIDGYSENFLAAVDKALSIMPAERIQSAAEWIDIIQQDSSATSGEKESAQAPEDEVVIKVGTHKKLPVLVELEVEKVDTSATSLDFEVKETPVIVALVARTVAAVLDAIDAFRSRGKEV</sequence>
<dbReference type="RefSeq" id="WP_085799924.1">
    <property type="nucleotide sequence ID" value="NZ_FWXB01000005.1"/>
</dbReference>
<keyword evidence="3 6" id="KW-0418">Kinase</keyword>
<dbReference type="PROSITE" id="PS00109">
    <property type="entry name" value="PROTEIN_KINASE_TYR"/>
    <property type="match status" value="1"/>
</dbReference>
<dbReference type="InterPro" id="IPR000719">
    <property type="entry name" value="Prot_kinase_dom"/>
</dbReference>
<dbReference type="PANTHER" id="PTHR43289:SF6">
    <property type="entry name" value="SERINE_THREONINE-PROTEIN KINASE NEKL-3"/>
    <property type="match status" value="1"/>
</dbReference>
<dbReference type="GO" id="GO:0004674">
    <property type="term" value="F:protein serine/threonine kinase activity"/>
    <property type="evidence" value="ECO:0007669"/>
    <property type="project" value="UniProtKB-EC"/>
</dbReference>
<protein>
    <submittedName>
        <fullName evidence="6">Serine/threonine-protein kinase PrkC</fullName>
        <ecNumber evidence="6">2.7.11.1</ecNumber>
    </submittedName>
</protein>
<accession>A0A1X7BQW1</accession>
<dbReference type="Gene3D" id="3.30.200.20">
    <property type="entry name" value="Phosphorylase Kinase, domain 1"/>
    <property type="match status" value="1"/>
</dbReference>
<evidence type="ECO:0000259" key="5">
    <source>
        <dbReference type="PROSITE" id="PS50011"/>
    </source>
</evidence>
<evidence type="ECO:0000256" key="1">
    <source>
        <dbReference type="ARBA" id="ARBA00022679"/>
    </source>
</evidence>
<evidence type="ECO:0000313" key="6">
    <source>
        <dbReference type="EMBL" id="SMC11964.1"/>
    </source>
</evidence>
<dbReference type="EMBL" id="FWXB01000005">
    <property type="protein sequence ID" value="SMC11964.1"/>
    <property type="molecule type" value="Genomic_DNA"/>
</dbReference>
<dbReference type="GO" id="GO:0005524">
    <property type="term" value="F:ATP binding"/>
    <property type="evidence" value="ECO:0007669"/>
    <property type="project" value="UniProtKB-KW"/>
</dbReference>
<dbReference type="CDD" id="cd14014">
    <property type="entry name" value="STKc_PknB_like"/>
    <property type="match status" value="1"/>
</dbReference>
<evidence type="ECO:0000256" key="3">
    <source>
        <dbReference type="ARBA" id="ARBA00022777"/>
    </source>
</evidence>
<dbReference type="Gene3D" id="1.10.510.10">
    <property type="entry name" value="Transferase(Phosphotransferase) domain 1"/>
    <property type="match status" value="1"/>
</dbReference>
<reference evidence="6 7" key="1">
    <citation type="submission" date="2017-03" db="EMBL/GenBank/DDBJ databases">
        <authorList>
            <person name="Afonso C.L."/>
            <person name="Miller P.J."/>
            <person name="Scott M.A."/>
            <person name="Spackman E."/>
            <person name="Goraichik I."/>
            <person name="Dimitrov K.M."/>
            <person name="Suarez D.L."/>
            <person name="Swayne D.E."/>
        </authorList>
    </citation>
    <scope>NUCLEOTIDE SEQUENCE [LARGE SCALE GENOMIC DNA]</scope>
    <source>
        <strain evidence="6 7">CECT 7745</strain>
    </source>
</reference>
<name>A0A1X7BQW1_9RHOB</name>
<dbReference type="InterPro" id="IPR008266">
    <property type="entry name" value="Tyr_kinase_AS"/>
</dbReference>
<dbReference type="SUPFAM" id="SSF56112">
    <property type="entry name" value="Protein kinase-like (PK-like)"/>
    <property type="match status" value="1"/>
</dbReference>
<keyword evidence="2" id="KW-0547">Nucleotide-binding</keyword>
<dbReference type="PANTHER" id="PTHR43289">
    <property type="entry name" value="MITOGEN-ACTIVATED PROTEIN KINASE KINASE KINASE 20-RELATED"/>
    <property type="match status" value="1"/>
</dbReference>
<proteinExistence type="predicted"/>
<evidence type="ECO:0000256" key="2">
    <source>
        <dbReference type="ARBA" id="ARBA00022741"/>
    </source>
</evidence>
<keyword evidence="4" id="KW-0067">ATP-binding</keyword>
<dbReference type="Pfam" id="PF00069">
    <property type="entry name" value="Pkinase"/>
    <property type="match status" value="1"/>
</dbReference>
<evidence type="ECO:0000256" key="4">
    <source>
        <dbReference type="ARBA" id="ARBA00022840"/>
    </source>
</evidence>
<keyword evidence="1 6" id="KW-0808">Transferase</keyword>
<dbReference type="Proteomes" id="UP000193224">
    <property type="component" value="Unassembled WGS sequence"/>
</dbReference>
<dbReference type="OrthoDB" id="9801841at2"/>